<reference evidence="1" key="1">
    <citation type="submission" date="2023-03" db="EMBL/GenBank/DDBJ databases">
        <title>Massive genome expansion in bonnet fungi (Mycena s.s.) driven by repeated elements and novel gene families across ecological guilds.</title>
        <authorList>
            <consortium name="Lawrence Berkeley National Laboratory"/>
            <person name="Harder C.B."/>
            <person name="Miyauchi S."/>
            <person name="Viragh M."/>
            <person name="Kuo A."/>
            <person name="Thoen E."/>
            <person name="Andreopoulos B."/>
            <person name="Lu D."/>
            <person name="Skrede I."/>
            <person name="Drula E."/>
            <person name="Henrissat B."/>
            <person name="Morin E."/>
            <person name="Kohler A."/>
            <person name="Barry K."/>
            <person name="LaButti K."/>
            <person name="Morin E."/>
            <person name="Salamov A."/>
            <person name="Lipzen A."/>
            <person name="Mereny Z."/>
            <person name="Hegedus B."/>
            <person name="Baldrian P."/>
            <person name="Stursova M."/>
            <person name="Weitz H."/>
            <person name="Taylor A."/>
            <person name="Grigoriev I.V."/>
            <person name="Nagy L.G."/>
            <person name="Martin F."/>
            <person name="Kauserud H."/>
        </authorList>
    </citation>
    <scope>NUCLEOTIDE SEQUENCE</scope>
    <source>
        <strain evidence="1">CBHHK188m</strain>
    </source>
</reference>
<comment type="caution">
    <text evidence="1">The sequence shown here is derived from an EMBL/GenBank/DDBJ whole genome shotgun (WGS) entry which is preliminary data.</text>
</comment>
<dbReference type="Proteomes" id="UP001215280">
    <property type="component" value="Unassembled WGS sequence"/>
</dbReference>
<dbReference type="EMBL" id="JARJLG010000116">
    <property type="protein sequence ID" value="KAJ7742676.1"/>
    <property type="molecule type" value="Genomic_DNA"/>
</dbReference>
<sequence>MALLLAPYNDVMRLGMGFNSFTQQLCINDAVKLAGGHREPASERSLRPQYKLGTMTFFNGGNIDISQDVTWTAKFVDRISEVPDSLNISGSLQIKCDAVGSGGKASASFVDTNKFKESDINYLIQVRITNQRLTALDLVDFDPIPNIPDSEFARVYGDSFISGFTEGGEFNALISIKLKDRSTAKEIKGKLEVEVNFKVAQVTGEGDLEKTDASKLIEGETTIASSWRGGGDIKDGTVSDWTLETLKAVAMEFPEHVMACPMRTNTILTKYTSLKSFYEKGIRGTPLDYENAGVYSSALLDAYMDYKIMWRNIQQVPTLAPAVVLNTMPSPTTTVVSTVALPLSQHSPPEPPIPPNNLVPYKGSIFRLDKARRDCRFEMIKIVREELDAVADNPKVACDLIRAWQYLSPAIFRMLLPVRIRNVSTARSLVQCFIGCEEPQQGKGRAACHRRGEKRYRRPNESARTATCRSDQLAEEARGNRAAAYRR</sequence>
<accession>A0AAD7IJ41</accession>
<organism evidence="1 2">
    <name type="scientific">Mycena maculata</name>
    <dbReference type="NCBI Taxonomy" id="230809"/>
    <lineage>
        <taxon>Eukaryota</taxon>
        <taxon>Fungi</taxon>
        <taxon>Dikarya</taxon>
        <taxon>Basidiomycota</taxon>
        <taxon>Agaricomycotina</taxon>
        <taxon>Agaricomycetes</taxon>
        <taxon>Agaricomycetidae</taxon>
        <taxon>Agaricales</taxon>
        <taxon>Marasmiineae</taxon>
        <taxon>Mycenaceae</taxon>
        <taxon>Mycena</taxon>
    </lineage>
</organism>
<dbReference type="AlphaFoldDB" id="A0AAD7IJ41"/>
<protein>
    <submittedName>
        <fullName evidence="1">Uncharacterized protein</fullName>
    </submittedName>
</protein>
<gene>
    <name evidence="1" type="ORF">DFH07DRAFT_750169</name>
</gene>
<evidence type="ECO:0000313" key="1">
    <source>
        <dbReference type="EMBL" id="KAJ7742676.1"/>
    </source>
</evidence>
<proteinExistence type="predicted"/>
<evidence type="ECO:0000313" key="2">
    <source>
        <dbReference type="Proteomes" id="UP001215280"/>
    </source>
</evidence>
<keyword evidence="2" id="KW-1185">Reference proteome</keyword>
<name>A0AAD7IJ41_9AGAR</name>